<proteinExistence type="predicted"/>
<dbReference type="InterPro" id="IPR036390">
    <property type="entry name" value="WH_DNA-bd_sf"/>
</dbReference>
<comment type="caution">
    <text evidence="5">The sequence shown here is derived from an EMBL/GenBank/DDBJ whole genome shotgun (WGS) entry which is preliminary data.</text>
</comment>
<evidence type="ECO:0000256" key="2">
    <source>
        <dbReference type="ARBA" id="ARBA00023125"/>
    </source>
</evidence>
<organism evidence="5 6">
    <name type="scientific">Amycolatopsis taiwanensis</name>
    <dbReference type="NCBI Taxonomy" id="342230"/>
    <lineage>
        <taxon>Bacteria</taxon>
        <taxon>Bacillati</taxon>
        <taxon>Actinomycetota</taxon>
        <taxon>Actinomycetes</taxon>
        <taxon>Pseudonocardiales</taxon>
        <taxon>Pseudonocardiaceae</taxon>
        <taxon>Amycolatopsis</taxon>
    </lineage>
</organism>
<evidence type="ECO:0000256" key="3">
    <source>
        <dbReference type="ARBA" id="ARBA00023163"/>
    </source>
</evidence>
<feature type="domain" description="HTH marR-type" evidence="4">
    <location>
        <begin position="11"/>
        <end position="143"/>
    </location>
</feature>
<accession>A0A9W6VLU8</accession>
<dbReference type="AlphaFoldDB" id="A0A9W6VLU8"/>
<evidence type="ECO:0000259" key="4">
    <source>
        <dbReference type="PROSITE" id="PS50995"/>
    </source>
</evidence>
<dbReference type="PRINTS" id="PR00598">
    <property type="entry name" value="HTHMARR"/>
</dbReference>
<dbReference type="InterPro" id="IPR036388">
    <property type="entry name" value="WH-like_DNA-bd_sf"/>
</dbReference>
<dbReference type="GO" id="GO:0003677">
    <property type="term" value="F:DNA binding"/>
    <property type="evidence" value="ECO:0007669"/>
    <property type="project" value="UniProtKB-KW"/>
</dbReference>
<dbReference type="PROSITE" id="PS50995">
    <property type="entry name" value="HTH_MARR_2"/>
    <property type="match status" value="1"/>
</dbReference>
<dbReference type="GO" id="GO:0003700">
    <property type="term" value="F:DNA-binding transcription factor activity"/>
    <property type="evidence" value="ECO:0007669"/>
    <property type="project" value="InterPro"/>
</dbReference>
<keyword evidence="2" id="KW-0238">DNA-binding</keyword>
<evidence type="ECO:0000313" key="5">
    <source>
        <dbReference type="EMBL" id="GLY70881.1"/>
    </source>
</evidence>
<name>A0A9W6VLU8_9PSEU</name>
<evidence type="ECO:0000256" key="1">
    <source>
        <dbReference type="ARBA" id="ARBA00023015"/>
    </source>
</evidence>
<gene>
    <name evidence="5" type="ORF">Atai01_75000</name>
</gene>
<dbReference type="SUPFAM" id="SSF46785">
    <property type="entry name" value="Winged helix' DNA-binding domain"/>
    <property type="match status" value="1"/>
</dbReference>
<keyword evidence="1" id="KW-0805">Transcription regulation</keyword>
<sequence length="149" mass="17021">MVVTEPDGRLEVRLGGQLYLAHRYARAAANHALRKYQLDLRHLGVLGYLAEDGPTSQRMLVDRLQMDKSSMVYVIDELERQGLADRRKDERDRRSYAVHITAKGRERLAAAMETTGDAMAELLVPFSVAEQRHLHELLARFIQHAEQLS</sequence>
<keyword evidence="3" id="KW-0804">Transcription</keyword>
<keyword evidence="6" id="KW-1185">Reference proteome</keyword>
<protein>
    <recommendedName>
        <fullName evidence="4">HTH marR-type domain-containing protein</fullName>
    </recommendedName>
</protein>
<dbReference type="Pfam" id="PF12802">
    <property type="entry name" value="MarR_2"/>
    <property type="match status" value="1"/>
</dbReference>
<reference evidence="5" key="1">
    <citation type="submission" date="2023-03" db="EMBL/GenBank/DDBJ databases">
        <title>Amycolatopsis taiwanensis NBRC 103393.</title>
        <authorList>
            <person name="Ichikawa N."/>
            <person name="Sato H."/>
            <person name="Tonouchi N."/>
        </authorList>
    </citation>
    <scope>NUCLEOTIDE SEQUENCE</scope>
    <source>
        <strain evidence="5">NBRC 103393</strain>
    </source>
</reference>
<dbReference type="EMBL" id="BSTI01000028">
    <property type="protein sequence ID" value="GLY70881.1"/>
    <property type="molecule type" value="Genomic_DNA"/>
</dbReference>
<dbReference type="PANTHER" id="PTHR42756:SF1">
    <property type="entry name" value="TRANSCRIPTIONAL REPRESSOR OF EMRAB OPERON"/>
    <property type="match status" value="1"/>
</dbReference>
<dbReference type="Gene3D" id="1.10.10.10">
    <property type="entry name" value="Winged helix-like DNA-binding domain superfamily/Winged helix DNA-binding domain"/>
    <property type="match status" value="1"/>
</dbReference>
<dbReference type="InterPro" id="IPR000835">
    <property type="entry name" value="HTH_MarR-typ"/>
</dbReference>
<dbReference type="Proteomes" id="UP001165136">
    <property type="component" value="Unassembled WGS sequence"/>
</dbReference>
<dbReference type="SMART" id="SM00347">
    <property type="entry name" value="HTH_MARR"/>
    <property type="match status" value="1"/>
</dbReference>
<dbReference type="PANTHER" id="PTHR42756">
    <property type="entry name" value="TRANSCRIPTIONAL REGULATOR, MARR"/>
    <property type="match status" value="1"/>
</dbReference>
<evidence type="ECO:0000313" key="6">
    <source>
        <dbReference type="Proteomes" id="UP001165136"/>
    </source>
</evidence>